<sequence>MLRSLASIRALPIDDPTVVDEAKEIRDYDNWSVEHGSVTLWNIFTSKRYFKRLFHAFIPFLAMQFSGIGFLTIYAAVIYEKLGLTTQHAALLLNACTQILYAIAALEAREIGVGMANVIPIAIGVALGQEWPTASDKLGAKSYIILLCTSAVGSALVWYFVVEPKGVSIEHVDVLFGETDHVEDFRHEMEEKVHITTKE</sequence>
<dbReference type="EMBL" id="CAWUHD010000068">
    <property type="protein sequence ID" value="CAK7226765.1"/>
    <property type="molecule type" value="Genomic_DNA"/>
</dbReference>
<dbReference type="Gene3D" id="1.20.1250.20">
    <property type="entry name" value="MFS general substrate transporter like domains"/>
    <property type="match status" value="2"/>
</dbReference>
<accession>A0ABP0C435</accession>
<name>A0ABP0C435_9PEZI</name>
<evidence type="ECO:0000313" key="6">
    <source>
        <dbReference type="EMBL" id="CAK7226765.1"/>
    </source>
</evidence>
<reference evidence="6 7" key="1">
    <citation type="submission" date="2024-01" db="EMBL/GenBank/DDBJ databases">
        <authorList>
            <person name="Allen C."/>
            <person name="Tagirdzhanova G."/>
        </authorList>
    </citation>
    <scope>NUCLEOTIDE SEQUENCE [LARGE SCALE GENOMIC DNA]</scope>
</reference>
<dbReference type="Pfam" id="PF00083">
    <property type="entry name" value="Sugar_tr"/>
    <property type="match status" value="1"/>
</dbReference>
<dbReference type="Proteomes" id="UP001642482">
    <property type="component" value="Unassembled WGS sequence"/>
</dbReference>
<evidence type="ECO:0000256" key="3">
    <source>
        <dbReference type="ARBA" id="ARBA00022989"/>
    </source>
</evidence>
<feature type="transmembrane region" description="Helical" evidence="5">
    <location>
        <begin position="53"/>
        <end position="77"/>
    </location>
</feature>
<dbReference type="InterPro" id="IPR036259">
    <property type="entry name" value="MFS_trans_sf"/>
</dbReference>
<evidence type="ECO:0000256" key="5">
    <source>
        <dbReference type="SAM" id="Phobius"/>
    </source>
</evidence>
<organism evidence="6 7">
    <name type="scientific">Sporothrix eucalyptigena</name>
    <dbReference type="NCBI Taxonomy" id="1812306"/>
    <lineage>
        <taxon>Eukaryota</taxon>
        <taxon>Fungi</taxon>
        <taxon>Dikarya</taxon>
        <taxon>Ascomycota</taxon>
        <taxon>Pezizomycotina</taxon>
        <taxon>Sordariomycetes</taxon>
        <taxon>Sordariomycetidae</taxon>
        <taxon>Ophiostomatales</taxon>
        <taxon>Ophiostomataceae</taxon>
        <taxon>Sporothrix</taxon>
    </lineage>
</organism>
<protein>
    <recommendedName>
        <fullName evidence="8">Major facilitator superfamily (MFS) profile domain-containing protein</fullName>
    </recommendedName>
</protein>
<keyword evidence="3 5" id="KW-1133">Transmembrane helix</keyword>
<keyword evidence="7" id="KW-1185">Reference proteome</keyword>
<comment type="subcellular location">
    <subcellularLocation>
        <location evidence="1">Membrane</location>
        <topology evidence="1">Multi-pass membrane protein</topology>
    </subcellularLocation>
</comment>
<feature type="transmembrane region" description="Helical" evidence="5">
    <location>
        <begin position="89"/>
        <end position="106"/>
    </location>
</feature>
<dbReference type="PANTHER" id="PTHR48022">
    <property type="entry name" value="PLASTIDIC GLUCOSE TRANSPORTER 4"/>
    <property type="match status" value="1"/>
</dbReference>
<dbReference type="InterPro" id="IPR050360">
    <property type="entry name" value="MFS_Sugar_Transporters"/>
</dbReference>
<comment type="caution">
    <text evidence="6">The sequence shown here is derived from an EMBL/GenBank/DDBJ whole genome shotgun (WGS) entry which is preliminary data.</text>
</comment>
<evidence type="ECO:0000256" key="2">
    <source>
        <dbReference type="ARBA" id="ARBA00022692"/>
    </source>
</evidence>
<feature type="transmembrane region" description="Helical" evidence="5">
    <location>
        <begin position="113"/>
        <end position="131"/>
    </location>
</feature>
<dbReference type="PANTHER" id="PTHR48022:SF2">
    <property type="entry name" value="PLASTIDIC GLUCOSE TRANSPORTER 4"/>
    <property type="match status" value="1"/>
</dbReference>
<evidence type="ECO:0000256" key="4">
    <source>
        <dbReference type="ARBA" id="ARBA00023136"/>
    </source>
</evidence>
<dbReference type="InterPro" id="IPR005828">
    <property type="entry name" value="MFS_sugar_transport-like"/>
</dbReference>
<keyword evidence="4 5" id="KW-0472">Membrane</keyword>
<evidence type="ECO:0000313" key="7">
    <source>
        <dbReference type="Proteomes" id="UP001642482"/>
    </source>
</evidence>
<evidence type="ECO:0000256" key="1">
    <source>
        <dbReference type="ARBA" id="ARBA00004141"/>
    </source>
</evidence>
<gene>
    <name evidence="6" type="ORF">SEUCBS140593_006352</name>
</gene>
<feature type="transmembrane region" description="Helical" evidence="5">
    <location>
        <begin position="143"/>
        <end position="162"/>
    </location>
</feature>
<keyword evidence="2 5" id="KW-0812">Transmembrane</keyword>
<proteinExistence type="predicted"/>
<evidence type="ECO:0008006" key="8">
    <source>
        <dbReference type="Google" id="ProtNLM"/>
    </source>
</evidence>